<evidence type="ECO:0000256" key="7">
    <source>
        <dbReference type="ARBA" id="ARBA00023180"/>
    </source>
</evidence>
<dbReference type="InterPro" id="IPR000742">
    <property type="entry name" value="EGF"/>
</dbReference>
<evidence type="ECO:0000256" key="5">
    <source>
        <dbReference type="ARBA" id="ARBA00022737"/>
    </source>
</evidence>
<name>A0A8S4NHH6_OWEFU</name>
<comment type="subcellular location">
    <subcellularLocation>
        <location evidence="1">Secreted</location>
    </subcellularLocation>
</comment>
<evidence type="ECO:0000256" key="1">
    <source>
        <dbReference type="ARBA" id="ARBA00004613"/>
    </source>
</evidence>
<feature type="non-terminal residue" evidence="11">
    <location>
        <position position="1"/>
    </location>
</feature>
<dbReference type="SUPFAM" id="SSF57196">
    <property type="entry name" value="EGF/Laminin"/>
    <property type="match status" value="2"/>
</dbReference>
<dbReference type="Pfam" id="PF12662">
    <property type="entry name" value="cEGF"/>
    <property type="match status" value="2"/>
</dbReference>
<feature type="domain" description="EGF-like" evidence="10">
    <location>
        <begin position="289"/>
        <end position="329"/>
    </location>
</feature>
<evidence type="ECO:0000256" key="4">
    <source>
        <dbReference type="ARBA" id="ARBA00022729"/>
    </source>
</evidence>
<dbReference type="PROSITE" id="PS50026">
    <property type="entry name" value="EGF_3"/>
    <property type="match status" value="10"/>
</dbReference>
<evidence type="ECO:0000313" key="11">
    <source>
        <dbReference type="EMBL" id="CAH1780347.1"/>
    </source>
</evidence>
<feature type="domain" description="EGF-like" evidence="10">
    <location>
        <begin position="167"/>
        <end position="203"/>
    </location>
</feature>
<evidence type="ECO:0000313" key="12">
    <source>
        <dbReference type="Proteomes" id="UP000749559"/>
    </source>
</evidence>
<dbReference type="SMART" id="SM00181">
    <property type="entry name" value="EGF"/>
    <property type="match status" value="12"/>
</dbReference>
<accession>A0A8S4NHH6</accession>
<dbReference type="InterPro" id="IPR052080">
    <property type="entry name" value="vWF_C/EGF_Fibrillin"/>
</dbReference>
<dbReference type="InterPro" id="IPR009030">
    <property type="entry name" value="Growth_fac_rcpt_cys_sf"/>
</dbReference>
<feature type="domain" description="EGF-like" evidence="10">
    <location>
        <begin position="541"/>
        <end position="580"/>
    </location>
</feature>
<organism evidence="11 12">
    <name type="scientific">Owenia fusiformis</name>
    <name type="common">Polychaete worm</name>
    <dbReference type="NCBI Taxonomy" id="6347"/>
    <lineage>
        <taxon>Eukaryota</taxon>
        <taxon>Metazoa</taxon>
        <taxon>Spiralia</taxon>
        <taxon>Lophotrochozoa</taxon>
        <taxon>Annelida</taxon>
        <taxon>Polychaeta</taxon>
        <taxon>Sedentaria</taxon>
        <taxon>Canalipalpata</taxon>
        <taxon>Sabellida</taxon>
        <taxon>Oweniida</taxon>
        <taxon>Oweniidae</taxon>
        <taxon>Owenia</taxon>
    </lineage>
</organism>
<feature type="disulfide bond" evidence="8">
    <location>
        <begin position="550"/>
        <end position="567"/>
    </location>
</feature>
<dbReference type="PROSITE" id="PS00010">
    <property type="entry name" value="ASX_HYDROXYL"/>
    <property type="match status" value="8"/>
</dbReference>
<feature type="domain" description="EGF-like" evidence="10">
    <location>
        <begin position="93"/>
        <end position="127"/>
    </location>
</feature>
<reference evidence="11" key="1">
    <citation type="submission" date="2022-03" db="EMBL/GenBank/DDBJ databases">
        <authorList>
            <person name="Martin C."/>
        </authorList>
    </citation>
    <scope>NUCLEOTIDE SEQUENCE</scope>
</reference>
<evidence type="ECO:0000256" key="6">
    <source>
        <dbReference type="ARBA" id="ARBA00023157"/>
    </source>
</evidence>
<feature type="chain" id="PRO_5035935413" description="EGF-like domain-containing protein" evidence="9">
    <location>
        <begin position="22"/>
        <end position="1016"/>
    </location>
</feature>
<comment type="caution">
    <text evidence="8">Lacks conserved residue(s) required for the propagation of feature annotation.</text>
</comment>
<dbReference type="FunFam" id="2.10.25.10:FF:000010">
    <property type="entry name" value="Pro-epidermal growth factor"/>
    <property type="match status" value="1"/>
</dbReference>
<dbReference type="Pfam" id="PF07645">
    <property type="entry name" value="EGF_CA"/>
    <property type="match status" value="3"/>
</dbReference>
<dbReference type="PROSITE" id="PS01187">
    <property type="entry name" value="EGF_CA"/>
    <property type="match status" value="4"/>
</dbReference>
<keyword evidence="5" id="KW-0677">Repeat</keyword>
<dbReference type="Pfam" id="PF14670">
    <property type="entry name" value="FXa_inhibition"/>
    <property type="match status" value="4"/>
</dbReference>
<feature type="domain" description="EGF-like" evidence="10">
    <location>
        <begin position="209"/>
        <end position="249"/>
    </location>
</feature>
<evidence type="ECO:0000259" key="10">
    <source>
        <dbReference type="PROSITE" id="PS50026"/>
    </source>
</evidence>
<protein>
    <recommendedName>
        <fullName evidence="10">EGF-like domain-containing protein</fullName>
    </recommendedName>
</protein>
<proteinExistence type="predicted"/>
<dbReference type="InterPro" id="IPR001881">
    <property type="entry name" value="EGF-like_Ca-bd_dom"/>
</dbReference>
<feature type="domain" description="EGF-like" evidence="10">
    <location>
        <begin position="455"/>
        <end position="495"/>
    </location>
</feature>
<keyword evidence="3 8" id="KW-0245">EGF-like domain</keyword>
<dbReference type="InterPro" id="IPR000152">
    <property type="entry name" value="EGF-type_Asp/Asn_hydroxyl_site"/>
</dbReference>
<dbReference type="CDD" id="cd00054">
    <property type="entry name" value="EGF_CA"/>
    <property type="match status" value="3"/>
</dbReference>
<dbReference type="AlphaFoldDB" id="A0A8S4NHH6"/>
<dbReference type="InterPro" id="IPR049883">
    <property type="entry name" value="NOTCH1_EGF-like"/>
</dbReference>
<sequence>MHISIISGFVALCLYIQVVESGWCTSRRQRVEQYTVRVSGSRASRYSAKCGFLNWKRCTRYRYHTTYSSQPRARTVTYSVRVCCAGYKGSNCDIPICNGGASCFNGGTCIRPNYCACRTGFASPSCSDIDECASRNGGCAHTCINTVGSYRCSCRTGYALNGKACVDINECNNGNGGCAQTCTNTVGSYTCSCKTGYSLSTTNRRSCIDIDECKLGTSRCVHGCINTLGSYRCSCQGGYTLQSDGFSCSDINECAQLNAGCSQRCVNTQGSFRCECNAGYRLNGQSCDDIDECALSNQGCQHICENTLGSYRCSCNTGYVLDDNKKTCKDEDECTQDLCDQGCSNTPGSYKCSCNAGYALSSNGRTCSDVDECQNNNGGCDPDLMKCINSIGSFGCDCLNGYTLEDETSKTCADIDECQEFNAGCQQICKNSAGSYSCDCNSGYLLQDDAVTCADIDECVQDTDGCAEGCVNTPGGFRCTCKPGFSLESNGKLCAETNECLTNNGGCTHTCTDNYGSFVCSCPDGFLLGPDKLTCIDESTIVDACHPNPCKHDGKCSLAGNDDGFACACGDSGFGGKLCDKGILNANVIDDSFNSGQKSGSIQVQAKPDTSLTITPTAPGLSFLPPSLQLTNDVTSGVFDVKSISSGVKAIKFILSGIDANIFEFVNDLQVFVKDVFARLKLARKILPGGCFPLALTSCPAVFDADIGLSSTAEWYQLNSNTNVKFTLGITFVVINGFPLPISLRGVQVETGSNWKLSLASSYRKESDGTLLNTPRKPGCNISLTLQDIQDFIKGNSFINTYFNTLTNLLPKWISILPTDKTLLGTTSLKSSVMTGEQLSLIKPCAGAPVFKDKIYSTFRFETDTKLVVFDHEVTIPVLKGQQFCLIVDLCQDLGGTVILMFPTPLSRRKRDTYSGCDILSKIPMIGKIENSTGFDICVRGMGFSLTKQLEVTSRFSRTPTAVKLWNGDQHFDYKLFPAAHVWLAGEAHMAKTSKELSIDMFADTQLFLTVPNPMK</sequence>
<keyword evidence="12" id="KW-1185">Reference proteome</keyword>
<keyword evidence="4 9" id="KW-0732">Signal</keyword>
<dbReference type="FunFam" id="2.10.25.10:FF:000240">
    <property type="entry name" value="Vitamin K-dependent protein S"/>
    <property type="match status" value="8"/>
</dbReference>
<dbReference type="GO" id="GO:0005576">
    <property type="term" value="C:extracellular region"/>
    <property type="evidence" value="ECO:0007669"/>
    <property type="project" value="UniProtKB-SubCell"/>
</dbReference>
<dbReference type="Proteomes" id="UP000749559">
    <property type="component" value="Unassembled WGS sequence"/>
</dbReference>
<feature type="signal peptide" evidence="9">
    <location>
        <begin position="1"/>
        <end position="21"/>
    </location>
</feature>
<evidence type="ECO:0000256" key="8">
    <source>
        <dbReference type="PROSITE-ProRule" id="PRU00076"/>
    </source>
</evidence>
<evidence type="ECO:0000256" key="9">
    <source>
        <dbReference type="SAM" id="SignalP"/>
    </source>
</evidence>
<feature type="domain" description="EGF-like" evidence="10">
    <location>
        <begin position="128"/>
        <end position="166"/>
    </location>
</feature>
<dbReference type="PANTHER" id="PTHR47333:SF4">
    <property type="entry name" value="EGF-LIKE DOMAIN-CONTAINING PROTEIN"/>
    <property type="match status" value="1"/>
</dbReference>
<dbReference type="EMBL" id="CAIIXF020000003">
    <property type="protein sequence ID" value="CAH1780347.1"/>
    <property type="molecule type" value="Genomic_DNA"/>
</dbReference>
<dbReference type="InterPro" id="IPR018097">
    <property type="entry name" value="EGF_Ca-bd_CS"/>
</dbReference>
<evidence type="ECO:0000256" key="3">
    <source>
        <dbReference type="ARBA" id="ARBA00022536"/>
    </source>
</evidence>
<feature type="domain" description="EGF-like" evidence="10">
    <location>
        <begin position="330"/>
        <end position="368"/>
    </location>
</feature>
<comment type="caution">
    <text evidence="11">The sequence shown here is derived from an EMBL/GenBank/DDBJ whole genome shotgun (WGS) entry which is preliminary data.</text>
</comment>
<dbReference type="SUPFAM" id="SSF57184">
    <property type="entry name" value="Growth factor receptor domain"/>
    <property type="match status" value="3"/>
</dbReference>
<dbReference type="PRINTS" id="PR00907">
    <property type="entry name" value="THRMBOMODULN"/>
</dbReference>
<gene>
    <name evidence="11" type="ORF">OFUS_LOCUS7050</name>
</gene>
<dbReference type="GO" id="GO:0005509">
    <property type="term" value="F:calcium ion binding"/>
    <property type="evidence" value="ECO:0007669"/>
    <property type="project" value="InterPro"/>
</dbReference>
<feature type="domain" description="EGF-like" evidence="10">
    <location>
        <begin position="369"/>
        <end position="413"/>
    </location>
</feature>
<keyword evidence="6 8" id="KW-1015">Disulfide bond</keyword>
<dbReference type="Gene3D" id="2.10.25.10">
    <property type="entry name" value="Laminin"/>
    <property type="match status" value="12"/>
</dbReference>
<feature type="domain" description="EGF-like" evidence="10">
    <location>
        <begin position="250"/>
        <end position="288"/>
    </location>
</feature>
<evidence type="ECO:0000256" key="2">
    <source>
        <dbReference type="ARBA" id="ARBA00022525"/>
    </source>
</evidence>
<feature type="disulfide bond" evidence="8">
    <location>
        <begin position="117"/>
        <end position="126"/>
    </location>
</feature>
<dbReference type="SMART" id="SM00179">
    <property type="entry name" value="EGF_CA"/>
    <property type="match status" value="10"/>
</dbReference>
<dbReference type="PROSITE" id="PS01186">
    <property type="entry name" value="EGF_2"/>
    <property type="match status" value="9"/>
</dbReference>
<dbReference type="InterPro" id="IPR026823">
    <property type="entry name" value="cEGF"/>
</dbReference>
<dbReference type="PANTHER" id="PTHR47333">
    <property type="entry name" value="VON WILLEBRAND FACTOR C AND EGF DOMAIN-CONTAINING PROTEIN"/>
    <property type="match status" value="1"/>
</dbReference>
<keyword evidence="2" id="KW-0964">Secreted</keyword>
<keyword evidence="7" id="KW-0325">Glycoprotein</keyword>
<dbReference type="OrthoDB" id="6157322at2759"/>